<protein>
    <recommendedName>
        <fullName evidence="4">Secreted effector protein</fullName>
    </recommendedName>
</protein>
<keyword evidence="1" id="KW-0732">Signal</keyword>
<dbReference type="Proteomes" id="UP000283383">
    <property type="component" value="Unassembled WGS sequence"/>
</dbReference>
<reference evidence="2 3" key="1">
    <citation type="journal article" date="2018" name="BMC Genomics">
        <title>Comparative genome analyses reveal sequence features reflecting distinct modes of host-adaptation between dicot and monocot powdery mildew.</title>
        <authorList>
            <person name="Wu Y."/>
            <person name="Ma X."/>
            <person name="Pan Z."/>
            <person name="Kale S.D."/>
            <person name="Song Y."/>
            <person name="King H."/>
            <person name="Zhang Q."/>
            <person name="Presley C."/>
            <person name="Deng X."/>
            <person name="Wei C.I."/>
            <person name="Xiao S."/>
        </authorList>
    </citation>
    <scope>NUCLEOTIDE SEQUENCE [LARGE SCALE GENOMIC DNA]</scope>
    <source>
        <strain evidence="2">UMSG3</strain>
    </source>
</reference>
<organism evidence="2 3">
    <name type="scientific">Golovinomyces cichoracearum</name>
    <dbReference type="NCBI Taxonomy" id="62708"/>
    <lineage>
        <taxon>Eukaryota</taxon>
        <taxon>Fungi</taxon>
        <taxon>Dikarya</taxon>
        <taxon>Ascomycota</taxon>
        <taxon>Pezizomycotina</taxon>
        <taxon>Leotiomycetes</taxon>
        <taxon>Erysiphales</taxon>
        <taxon>Erysiphaceae</taxon>
        <taxon>Golovinomyces</taxon>
    </lineage>
</organism>
<evidence type="ECO:0000256" key="1">
    <source>
        <dbReference type="SAM" id="SignalP"/>
    </source>
</evidence>
<evidence type="ECO:0000313" key="2">
    <source>
        <dbReference type="EMBL" id="RKF53640.1"/>
    </source>
</evidence>
<dbReference type="EMBL" id="MCBQ01021703">
    <property type="protein sequence ID" value="RKF53640.1"/>
    <property type="molecule type" value="Genomic_DNA"/>
</dbReference>
<keyword evidence="3" id="KW-1185">Reference proteome</keyword>
<feature type="signal peptide" evidence="1">
    <location>
        <begin position="1"/>
        <end position="17"/>
    </location>
</feature>
<name>A0A420H8A1_9PEZI</name>
<gene>
    <name evidence="2" type="ORF">GcM3_217030</name>
</gene>
<evidence type="ECO:0000313" key="3">
    <source>
        <dbReference type="Proteomes" id="UP000283383"/>
    </source>
</evidence>
<proteinExistence type="predicted"/>
<comment type="caution">
    <text evidence="2">The sequence shown here is derived from an EMBL/GenBank/DDBJ whole genome shotgun (WGS) entry which is preliminary data.</text>
</comment>
<sequence length="109" mass="12737">MQKSFFILLWIVVQVSSNIGVQRPRDSDPRGEPALLQGYACGEDFYKDNQLEAIINKACQQLKSWNVFGYRYRRVKFPGLQNESKVTSKHFYEFKLPTSRPQRYQPSTA</sequence>
<dbReference type="AlphaFoldDB" id="A0A420H8A1"/>
<accession>A0A420H8A1</accession>
<evidence type="ECO:0008006" key="4">
    <source>
        <dbReference type="Google" id="ProtNLM"/>
    </source>
</evidence>
<feature type="chain" id="PRO_5019219782" description="Secreted effector protein" evidence="1">
    <location>
        <begin position="18"/>
        <end position="109"/>
    </location>
</feature>